<comment type="subcellular location">
    <subcellularLocation>
        <location evidence="1">Cell envelope</location>
    </subcellularLocation>
</comment>
<evidence type="ECO:0000256" key="6">
    <source>
        <dbReference type="SAM" id="Phobius"/>
    </source>
</evidence>
<proteinExistence type="inferred from homology"/>
<keyword evidence="5" id="KW-0574">Periplasm</keyword>
<keyword evidence="6" id="KW-0812">Transmembrane</keyword>
<dbReference type="InterPro" id="IPR006059">
    <property type="entry name" value="SBP"/>
</dbReference>
<dbReference type="GO" id="GO:0055085">
    <property type="term" value="P:transmembrane transport"/>
    <property type="evidence" value="ECO:0007669"/>
    <property type="project" value="InterPro"/>
</dbReference>
<name>A0A0R1S4Y8_9LACO</name>
<evidence type="ECO:0000256" key="1">
    <source>
        <dbReference type="ARBA" id="ARBA00004196"/>
    </source>
</evidence>
<evidence type="ECO:0000256" key="3">
    <source>
        <dbReference type="ARBA" id="ARBA00022448"/>
    </source>
</evidence>
<evidence type="ECO:0000256" key="2">
    <source>
        <dbReference type="ARBA" id="ARBA00008520"/>
    </source>
</evidence>
<comment type="similarity">
    <text evidence="2">Belongs to the bacterial solute-binding protein 1 family.</text>
</comment>
<gene>
    <name evidence="7" type="ORF">FC85_GL001330</name>
</gene>
<evidence type="ECO:0000256" key="5">
    <source>
        <dbReference type="ARBA" id="ARBA00022764"/>
    </source>
</evidence>
<accession>A0A0R1S4Y8</accession>
<evidence type="ECO:0000313" key="8">
    <source>
        <dbReference type="Proteomes" id="UP000052013"/>
    </source>
</evidence>
<dbReference type="STRING" id="1423739.FC85_GL001330"/>
<keyword evidence="6" id="KW-0472">Membrane</keyword>
<dbReference type="EMBL" id="AZEY01000098">
    <property type="protein sequence ID" value="KRL64064.1"/>
    <property type="molecule type" value="Genomic_DNA"/>
</dbReference>
<dbReference type="AlphaFoldDB" id="A0A0R1S4Y8"/>
<dbReference type="GO" id="GO:0030313">
    <property type="term" value="C:cell envelope"/>
    <property type="evidence" value="ECO:0007669"/>
    <property type="project" value="UniProtKB-SubCell"/>
</dbReference>
<comment type="caution">
    <text evidence="7">The sequence shown here is derived from an EMBL/GenBank/DDBJ whole genome shotgun (WGS) entry which is preliminary data.</text>
</comment>
<dbReference type="SUPFAM" id="SSF53850">
    <property type="entry name" value="Periplasmic binding protein-like II"/>
    <property type="match status" value="1"/>
</dbReference>
<evidence type="ECO:0000313" key="7">
    <source>
        <dbReference type="EMBL" id="KRL64064.1"/>
    </source>
</evidence>
<dbReference type="Gene3D" id="3.40.190.10">
    <property type="entry name" value="Periplasmic binding protein-like II"/>
    <property type="match status" value="2"/>
</dbReference>
<dbReference type="PATRIC" id="fig|1423739.3.peg.1393"/>
<keyword evidence="6" id="KW-1133">Transmembrane helix</keyword>
<dbReference type="PANTHER" id="PTHR43649:SF31">
    <property type="entry name" value="SN-GLYCEROL-3-PHOSPHATE-BINDING PERIPLASMIC PROTEIN UGPB"/>
    <property type="match status" value="1"/>
</dbReference>
<dbReference type="PROSITE" id="PS01037">
    <property type="entry name" value="SBP_BACTERIAL_1"/>
    <property type="match status" value="1"/>
</dbReference>
<sequence length="455" mass="49880">MIKNWITFIKKHWFPVVAAVVIVLGVVVVGSARNATTAKAGRTPIVFWHEMGGPAEQALDKMVDSFNKSQDKYEVIPQYEGVYDEAVQKIIQSHGTSASPAVFQSFDISTAQMMHSKYTTPVQKFMNEDKSFDASKISPVARSFYSNKGQQLALPFNTSQPVLYYNATLLKKYKITPPSKSPSYSDVTRVAEQLYKRSHHQVKGMTIEIYGWLMEEALANAHTSLINHGDGHAGNPTKINLKNPTTVKFLKWIRTNIKSGDFVNYGSGASAETNEIAAFLAGKLGIFVQSSAYIGQLTTGNKDKLGISYFPHPDGVKANGVGIGGAALWISNDKPKKVQKGAYEFMKFALNAKNQANWQAATGYLALNKDSQKQAALKKLYAKQPEARVPGEQLASAKPNDTNSGILMEGMQLTRELEQTAMESVYEGGSINKALTTASQSMNASLKTTNRADKK</sequence>
<keyword evidence="3" id="KW-0813">Transport</keyword>
<protein>
    <submittedName>
        <fullName evidence="7">ABC transporter, solute-binding protein</fullName>
    </submittedName>
</protein>
<feature type="transmembrane region" description="Helical" evidence="6">
    <location>
        <begin position="12"/>
        <end position="32"/>
    </location>
</feature>
<organism evidence="7 8">
    <name type="scientific">Lentilactobacillus diolivorans DSM 14421</name>
    <dbReference type="NCBI Taxonomy" id="1423739"/>
    <lineage>
        <taxon>Bacteria</taxon>
        <taxon>Bacillati</taxon>
        <taxon>Bacillota</taxon>
        <taxon>Bacilli</taxon>
        <taxon>Lactobacillales</taxon>
        <taxon>Lactobacillaceae</taxon>
        <taxon>Lentilactobacillus</taxon>
    </lineage>
</organism>
<keyword evidence="4" id="KW-0732">Signal</keyword>
<dbReference type="PANTHER" id="PTHR43649">
    <property type="entry name" value="ARABINOSE-BINDING PROTEIN-RELATED"/>
    <property type="match status" value="1"/>
</dbReference>
<dbReference type="RefSeq" id="WP_057865757.1">
    <property type="nucleotide sequence ID" value="NZ_AZEY01000098.1"/>
</dbReference>
<dbReference type="Proteomes" id="UP000052013">
    <property type="component" value="Unassembled WGS sequence"/>
</dbReference>
<dbReference type="InterPro" id="IPR006061">
    <property type="entry name" value="SBP_1_CS"/>
</dbReference>
<evidence type="ECO:0000256" key="4">
    <source>
        <dbReference type="ARBA" id="ARBA00022729"/>
    </source>
</evidence>
<reference evidence="7 8" key="1">
    <citation type="journal article" date="2015" name="Genome Announc.">
        <title>Expanding the biotechnology potential of lactobacilli through comparative genomics of 213 strains and associated genera.</title>
        <authorList>
            <person name="Sun Z."/>
            <person name="Harris H.M."/>
            <person name="McCann A."/>
            <person name="Guo C."/>
            <person name="Argimon S."/>
            <person name="Zhang W."/>
            <person name="Yang X."/>
            <person name="Jeffery I.B."/>
            <person name="Cooney J.C."/>
            <person name="Kagawa T.F."/>
            <person name="Liu W."/>
            <person name="Song Y."/>
            <person name="Salvetti E."/>
            <person name="Wrobel A."/>
            <person name="Rasinkangas P."/>
            <person name="Parkhill J."/>
            <person name="Rea M.C."/>
            <person name="O'Sullivan O."/>
            <person name="Ritari J."/>
            <person name="Douillard F.P."/>
            <person name="Paul Ross R."/>
            <person name="Yang R."/>
            <person name="Briner A.E."/>
            <person name="Felis G.E."/>
            <person name="de Vos W.M."/>
            <person name="Barrangou R."/>
            <person name="Klaenhammer T.R."/>
            <person name="Caufield P.W."/>
            <person name="Cui Y."/>
            <person name="Zhang H."/>
            <person name="O'Toole P.W."/>
        </authorList>
    </citation>
    <scope>NUCLEOTIDE SEQUENCE [LARGE SCALE GENOMIC DNA]</scope>
    <source>
        <strain evidence="7 8">DSM 14421</strain>
    </source>
</reference>
<dbReference type="InterPro" id="IPR050490">
    <property type="entry name" value="Bact_solute-bd_prot1"/>
</dbReference>
<dbReference type="Pfam" id="PF13416">
    <property type="entry name" value="SBP_bac_8"/>
    <property type="match status" value="1"/>
</dbReference>